<evidence type="ECO:0000256" key="2">
    <source>
        <dbReference type="ARBA" id="ARBA00022801"/>
    </source>
</evidence>
<reference evidence="5" key="1">
    <citation type="submission" date="2022-05" db="EMBL/GenBank/DDBJ databases">
        <title>Draft genome sequence of Clostridium tertium strain CP3 isolated from Peru.</title>
        <authorList>
            <person name="Hurtado R."/>
            <person name="Lima L."/>
            <person name="Sousa T."/>
            <person name="Jaiswal A.K."/>
            <person name="Tiwari S."/>
            <person name="Maturrano L."/>
            <person name="Brenig B."/>
            <person name="Azevedo V."/>
        </authorList>
    </citation>
    <scope>NUCLEOTIDE SEQUENCE</scope>
    <source>
        <strain evidence="5">CP3</strain>
    </source>
</reference>
<organism evidence="5 6">
    <name type="scientific">Clostridium tertium</name>
    <dbReference type="NCBI Taxonomy" id="1559"/>
    <lineage>
        <taxon>Bacteria</taxon>
        <taxon>Bacillati</taxon>
        <taxon>Bacillota</taxon>
        <taxon>Clostridia</taxon>
        <taxon>Eubacteriales</taxon>
        <taxon>Clostridiaceae</taxon>
        <taxon>Clostridium</taxon>
    </lineage>
</organism>
<dbReference type="CDD" id="cd11333">
    <property type="entry name" value="AmyAc_SI_OligoGlu_DGase"/>
    <property type="match status" value="1"/>
</dbReference>
<comment type="similarity">
    <text evidence="1">Belongs to the glycosyl hydrolase 13 family.</text>
</comment>
<dbReference type="GO" id="GO:0009313">
    <property type="term" value="P:oligosaccharide catabolic process"/>
    <property type="evidence" value="ECO:0007669"/>
    <property type="project" value="TreeGrafter"/>
</dbReference>
<name>A0A9X3XMI7_9CLOT</name>
<dbReference type="SUPFAM" id="SSF51445">
    <property type="entry name" value="(Trans)glycosidases"/>
    <property type="match status" value="1"/>
</dbReference>
<evidence type="ECO:0000313" key="6">
    <source>
        <dbReference type="Proteomes" id="UP001141183"/>
    </source>
</evidence>
<dbReference type="InterPro" id="IPR045857">
    <property type="entry name" value="O16G_dom_2"/>
</dbReference>
<dbReference type="Pfam" id="PF00128">
    <property type="entry name" value="Alpha-amylase"/>
    <property type="match status" value="1"/>
</dbReference>
<protein>
    <submittedName>
        <fullName evidence="5">Alpha-glucosidase</fullName>
    </submittedName>
</protein>
<evidence type="ECO:0000259" key="4">
    <source>
        <dbReference type="SMART" id="SM00642"/>
    </source>
</evidence>
<dbReference type="Gene3D" id="3.90.400.10">
    <property type="entry name" value="Oligo-1,6-glucosidase, Domain 2"/>
    <property type="match status" value="1"/>
</dbReference>
<sequence>MRKIWWKETVFYEIYMPSFKDGNNDGIGDFKGITSKLDYLHKLGVKGIWLTPFYPSPKVDNGYDISDYYNIDKDYGTLEDFKDLLEKAHKLDIKVIGDIVLNHTSSEHPWFKESKSSKDNEKRDFYIWRKDKPNNWESFFGEDAWEYDNVTQEYYYHAFAKEQVDLNWANPKVYDEMIKVLRFWLDLGVDGFRFDVINFLTVNEDLSNNNPYDEKGEQIHKFDKDQNGVLDIIKKLAKDIKSIKKDAFLVGEVGSEDLDELIDYSGKDLLDVVFNFNLGSMENFSTEKIYKEIIGMDNRYSEDQIPTIFFNSHDMERSISRFNSNGDKDGIERAMAALLLTSYGVPFMYFGEEIGMKNLFCKEISKMNDIQGVTKYNIEINNGKSEKEALESANKSSRDKSRSPMQWDNSKYYGFSQVEPWINIDDKKDIETVEMCESNENSLLKIYRKLIKLRYDNQCLLYGRYNNVCLEDDIISFERKLNDEVIKVIINFSENIYEEDINGNILYSLSKEVDKISLAPYEFAIIKC</sequence>
<evidence type="ECO:0000256" key="3">
    <source>
        <dbReference type="ARBA" id="ARBA00023295"/>
    </source>
</evidence>
<dbReference type="Proteomes" id="UP001141183">
    <property type="component" value="Unassembled WGS sequence"/>
</dbReference>
<dbReference type="EMBL" id="JAMRYU010000009">
    <property type="protein sequence ID" value="MDC4240379.1"/>
    <property type="molecule type" value="Genomic_DNA"/>
</dbReference>
<dbReference type="PANTHER" id="PTHR10357:SF179">
    <property type="entry name" value="NEUTRAL AND BASIC AMINO ACID TRANSPORT PROTEIN RBAT"/>
    <property type="match status" value="1"/>
</dbReference>
<dbReference type="FunFam" id="3.90.400.10:FF:000002">
    <property type="entry name" value="Sucrose isomerase"/>
    <property type="match status" value="1"/>
</dbReference>
<dbReference type="InterPro" id="IPR017853">
    <property type="entry name" value="GH"/>
</dbReference>
<evidence type="ECO:0000256" key="1">
    <source>
        <dbReference type="ARBA" id="ARBA00008061"/>
    </source>
</evidence>
<dbReference type="RefSeq" id="WP_008680741.1">
    <property type="nucleotide sequence ID" value="NZ_CABKOG010000003.1"/>
</dbReference>
<dbReference type="InterPro" id="IPR006047">
    <property type="entry name" value="GH13_cat_dom"/>
</dbReference>
<evidence type="ECO:0000313" key="5">
    <source>
        <dbReference type="EMBL" id="MDC4240379.1"/>
    </source>
</evidence>
<dbReference type="SUPFAM" id="SSF51011">
    <property type="entry name" value="Glycosyl hydrolase domain"/>
    <property type="match status" value="1"/>
</dbReference>
<keyword evidence="6" id="KW-1185">Reference proteome</keyword>
<proteinExistence type="inferred from homology"/>
<comment type="caution">
    <text evidence="5">The sequence shown here is derived from an EMBL/GenBank/DDBJ whole genome shotgun (WGS) entry which is preliminary data.</text>
</comment>
<dbReference type="Gene3D" id="3.20.20.80">
    <property type="entry name" value="Glycosidases"/>
    <property type="match status" value="1"/>
</dbReference>
<gene>
    <name evidence="5" type="ORF">NE398_09395</name>
</gene>
<keyword evidence="3" id="KW-0326">Glycosidase</keyword>
<keyword evidence="2" id="KW-0378">Hydrolase</keyword>
<dbReference type="GO" id="GO:0004556">
    <property type="term" value="F:alpha-amylase activity"/>
    <property type="evidence" value="ECO:0007669"/>
    <property type="project" value="TreeGrafter"/>
</dbReference>
<feature type="domain" description="Glycosyl hydrolase family 13 catalytic" evidence="4">
    <location>
        <begin position="13"/>
        <end position="402"/>
    </location>
</feature>
<accession>A0A9X3XMI7</accession>
<dbReference type="SMART" id="SM00642">
    <property type="entry name" value="Aamy"/>
    <property type="match status" value="1"/>
</dbReference>
<dbReference type="PANTHER" id="PTHR10357">
    <property type="entry name" value="ALPHA-AMYLASE FAMILY MEMBER"/>
    <property type="match status" value="1"/>
</dbReference>
<dbReference type="AlphaFoldDB" id="A0A9X3XMI7"/>